<proteinExistence type="predicted"/>
<name>A0ABD3SF52_9STRA</name>
<dbReference type="AlphaFoldDB" id="A0ABD3SF52"/>
<organism evidence="2 3">
    <name type="scientific">Cyclostephanos tholiformis</name>
    <dbReference type="NCBI Taxonomy" id="382380"/>
    <lineage>
        <taxon>Eukaryota</taxon>
        <taxon>Sar</taxon>
        <taxon>Stramenopiles</taxon>
        <taxon>Ochrophyta</taxon>
        <taxon>Bacillariophyta</taxon>
        <taxon>Coscinodiscophyceae</taxon>
        <taxon>Thalassiosirophycidae</taxon>
        <taxon>Stephanodiscales</taxon>
        <taxon>Stephanodiscaceae</taxon>
        <taxon>Cyclostephanos</taxon>
    </lineage>
</organism>
<protein>
    <submittedName>
        <fullName evidence="2">Uncharacterized protein</fullName>
    </submittedName>
</protein>
<sequence>MTRCDVVFVAIEHTVWATMNVHRSSSASHTMILASFASHLATSAYAYSILLARGRSCVRLATSSLTIPSSPPPPSSTDDERDDDDGDARKKLRRRRPTSRDVIIDEIPSLADFVHRARVLRQYRNFVRLANFVDSRRDGGGVGTIAVDDEGNNDDDDDGANGGGCLAALDEVRQSYRARMRNDMDVMARNMAFSEGERKLREVGKLVGYSVDDRSRGESCDHDYDADSWINIHDTEDRRGRVGVQWPWERDEGKS</sequence>
<gene>
    <name evidence="2" type="ORF">ACHAXA_011114</name>
</gene>
<comment type="caution">
    <text evidence="2">The sequence shown here is derived from an EMBL/GenBank/DDBJ whole genome shotgun (WGS) entry which is preliminary data.</text>
</comment>
<dbReference type="Proteomes" id="UP001530377">
    <property type="component" value="Unassembled WGS sequence"/>
</dbReference>
<reference evidence="2 3" key="1">
    <citation type="submission" date="2024-10" db="EMBL/GenBank/DDBJ databases">
        <title>Updated reference genomes for cyclostephanoid diatoms.</title>
        <authorList>
            <person name="Roberts W.R."/>
            <person name="Alverson A.J."/>
        </authorList>
    </citation>
    <scope>NUCLEOTIDE SEQUENCE [LARGE SCALE GENOMIC DNA]</scope>
    <source>
        <strain evidence="2 3">AJA228-03</strain>
    </source>
</reference>
<accession>A0ABD3SF52</accession>
<evidence type="ECO:0000313" key="2">
    <source>
        <dbReference type="EMBL" id="KAL3823062.1"/>
    </source>
</evidence>
<evidence type="ECO:0000313" key="3">
    <source>
        <dbReference type="Proteomes" id="UP001530377"/>
    </source>
</evidence>
<keyword evidence="3" id="KW-1185">Reference proteome</keyword>
<feature type="compositionally biased region" description="Acidic residues" evidence="1">
    <location>
        <begin position="77"/>
        <end position="86"/>
    </location>
</feature>
<evidence type="ECO:0000256" key="1">
    <source>
        <dbReference type="SAM" id="MobiDB-lite"/>
    </source>
</evidence>
<feature type="region of interest" description="Disordered" evidence="1">
    <location>
        <begin position="63"/>
        <end position="95"/>
    </location>
</feature>
<dbReference type="EMBL" id="JALLPB020000047">
    <property type="protein sequence ID" value="KAL3823062.1"/>
    <property type="molecule type" value="Genomic_DNA"/>
</dbReference>